<feature type="chain" id="PRO_5011722587" evidence="2">
    <location>
        <begin position="25"/>
        <end position="224"/>
    </location>
</feature>
<dbReference type="STRING" id="634430.SAMN04488241_101167"/>
<dbReference type="GO" id="GO:0016052">
    <property type="term" value="P:carbohydrate catabolic process"/>
    <property type="evidence" value="ECO:0007669"/>
    <property type="project" value="TreeGrafter"/>
</dbReference>
<dbReference type="Pfam" id="PF01183">
    <property type="entry name" value="Glyco_hydro_25"/>
    <property type="match status" value="1"/>
</dbReference>
<dbReference type="EMBL" id="FOXP01000001">
    <property type="protein sequence ID" value="SFP36348.1"/>
    <property type="molecule type" value="Genomic_DNA"/>
</dbReference>
<dbReference type="GO" id="GO:0009253">
    <property type="term" value="P:peptidoglycan catabolic process"/>
    <property type="evidence" value="ECO:0007669"/>
    <property type="project" value="InterPro"/>
</dbReference>
<dbReference type="GO" id="GO:0016998">
    <property type="term" value="P:cell wall macromolecule catabolic process"/>
    <property type="evidence" value="ECO:0007669"/>
    <property type="project" value="InterPro"/>
</dbReference>
<dbReference type="PANTHER" id="PTHR34135">
    <property type="entry name" value="LYSOZYME"/>
    <property type="match status" value="1"/>
</dbReference>
<dbReference type="GO" id="GO:0003796">
    <property type="term" value="F:lysozyme activity"/>
    <property type="evidence" value="ECO:0007669"/>
    <property type="project" value="InterPro"/>
</dbReference>
<dbReference type="Gene3D" id="3.20.20.80">
    <property type="entry name" value="Glycosidases"/>
    <property type="match status" value="1"/>
</dbReference>
<sequence>MKLLHKAALALALLGGTGIAVRHAATGWAPSPADFPLQGVDLGEEPGAVEWGTVRAQGADFAYLAATAGADRRVPSFEANWNALPAAGLRRGAVHLYSFCQDGRDQANAFNTVVPRVADALPAAVDVQFRDDCTARPDRAALVADLARFVETVEAHTGKPVLLRIAEPVEDDYRLTEAIDRPVWSLANFLRPDYAARPWRLWRASDLRRIEGIEGPVNWDVVAP</sequence>
<evidence type="ECO:0000313" key="4">
    <source>
        <dbReference type="Proteomes" id="UP000199586"/>
    </source>
</evidence>
<feature type="signal peptide" evidence="2">
    <location>
        <begin position="1"/>
        <end position="24"/>
    </location>
</feature>
<name>A0A1I5PQE1_9SPHN</name>
<dbReference type="InterPro" id="IPR002053">
    <property type="entry name" value="Glyco_hydro_25"/>
</dbReference>
<protein>
    <submittedName>
        <fullName evidence="3">Lysozyme</fullName>
    </submittedName>
</protein>
<evidence type="ECO:0000256" key="2">
    <source>
        <dbReference type="SAM" id="SignalP"/>
    </source>
</evidence>
<keyword evidence="4" id="KW-1185">Reference proteome</keyword>
<dbReference type="PANTHER" id="PTHR34135:SF2">
    <property type="entry name" value="LYSOZYME"/>
    <property type="match status" value="1"/>
</dbReference>
<evidence type="ECO:0000313" key="3">
    <source>
        <dbReference type="EMBL" id="SFP36348.1"/>
    </source>
</evidence>
<keyword evidence="2" id="KW-0732">Signal</keyword>
<dbReference type="SUPFAM" id="SSF51445">
    <property type="entry name" value="(Trans)glycosidases"/>
    <property type="match status" value="1"/>
</dbReference>
<dbReference type="OrthoDB" id="9798192at2"/>
<dbReference type="Proteomes" id="UP000199586">
    <property type="component" value="Unassembled WGS sequence"/>
</dbReference>
<dbReference type="RefSeq" id="WP_093330077.1">
    <property type="nucleotide sequence ID" value="NZ_FOXP01000001.1"/>
</dbReference>
<dbReference type="AlphaFoldDB" id="A0A1I5PQE1"/>
<comment type="similarity">
    <text evidence="1">Belongs to the glycosyl hydrolase 25 family.</text>
</comment>
<evidence type="ECO:0000256" key="1">
    <source>
        <dbReference type="ARBA" id="ARBA00010646"/>
    </source>
</evidence>
<accession>A0A1I5PQE1</accession>
<proteinExistence type="inferred from homology"/>
<dbReference type="PROSITE" id="PS51904">
    <property type="entry name" value="GLYCOSYL_HYDROL_F25_2"/>
    <property type="match status" value="1"/>
</dbReference>
<organism evidence="3 4">
    <name type="scientific">Sphingomonas rubra</name>
    <dbReference type="NCBI Taxonomy" id="634430"/>
    <lineage>
        <taxon>Bacteria</taxon>
        <taxon>Pseudomonadati</taxon>
        <taxon>Pseudomonadota</taxon>
        <taxon>Alphaproteobacteria</taxon>
        <taxon>Sphingomonadales</taxon>
        <taxon>Sphingomonadaceae</taxon>
        <taxon>Sphingomonas</taxon>
    </lineage>
</organism>
<dbReference type="InterPro" id="IPR017853">
    <property type="entry name" value="GH"/>
</dbReference>
<gene>
    <name evidence="3" type="ORF">SAMN04488241_101167</name>
</gene>
<reference evidence="3 4" key="1">
    <citation type="submission" date="2016-10" db="EMBL/GenBank/DDBJ databases">
        <authorList>
            <person name="de Groot N.N."/>
        </authorList>
    </citation>
    <scope>NUCLEOTIDE SEQUENCE [LARGE SCALE GENOMIC DNA]</scope>
    <source>
        <strain evidence="3 4">CGMCC 1.9113</strain>
    </source>
</reference>